<evidence type="ECO:0000313" key="2">
    <source>
        <dbReference type="Proteomes" id="UP000199642"/>
    </source>
</evidence>
<evidence type="ECO:0000313" key="1">
    <source>
        <dbReference type="EMBL" id="SFG47828.1"/>
    </source>
</evidence>
<proteinExistence type="predicted"/>
<dbReference type="Proteomes" id="UP000199642">
    <property type="component" value="Unassembled WGS sequence"/>
</dbReference>
<dbReference type="EMBL" id="FOPC01000004">
    <property type="protein sequence ID" value="SFG47828.1"/>
    <property type="molecule type" value="Genomic_DNA"/>
</dbReference>
<keyword evidence="2" id="KW-1185">Reference proteome</keyword>
<gene>
    <name evidence="1" type="ORF">SAMN04487988_104127</name>
</gene>
<name>A0A1I2S4V1_9BACT</name>
<organism evidence="1 2">
    <name type="scientific">Algoriphagus hitonicola</name>
    <dbReference type="NCBI Taxonomy" id="435880"/>
    <lineage>
        <taxon>Bacteria</taxon>
        <taxon>Pseudomonadati</taxon>
        <taxon>Bacteroidota</taxon>
        <taxon>Cytophagia</taxon>
        <taxon>Cytophagales</taxon>
        <taxon>Cyclobacteriaceae</taxon>
        <taxon>Algoriphagus</taxon>
    </lineage>
</organism>
<reference evidence="2" key="1">
    <citation type="submission" date="2016-10" db="EMBL/GenBank/DDBJ databases">
        <authorList>
            <person name="Varghese N."/>
            <person name="Submissions S."/>
        </authorList>
    </citation>
    <scope>NUCLEOTIDE SEQUENCE [LARGE SCALE GENOMIC DNA]</scope>
    <source>
        <strain evidence="2">DSM 19315</strain>
    </source>
</reference>
<sequence length="223" mass="25343">MIFYKLTSCVPIEDDIKEISIAESSVNEILKKYDFQLEDIRTNESSGIKIVSLAELESVIQVLKEKILDETVLRNVLDRNNLESIPIIKSSEASFFIEDRLKTQEFKIRCLENWRNVYGRIGISSQTYIDISFQTGNGDGLISNFDATLGGLTFMTALGKNTFNNEQYASSSNNYQYSGIYTYSIRYVLFVEGVGDIWTSEIRNVRIRVDGCTGQVSYTEIIP</sequence>
<protein>
    <submittedName>
        <fullName evidence="1">Uncharacterized protein</fullName>
    </submittedName>
</protein>
<dbReference type="STRING" id="435880.SAMN04487988_104127"/>
<accession>A0A1I2S4V1</accession>
<dbReference type="RefSeq" id="WP_092790176.1">
    <property type="nucleotide sequence ID" value="NZ_FOPC01000004.1"/>
</dbReference>
<dbReference type="AlphaFoldDB" id="A0A1I2S4V1"/>
<dbReference type="OrthoDB" id="826379at2"/>